<gene>
    <name evidence="1" type="ORF">POL25_42470</name>
</gene>
<keyword evidence="2" id="KW-1185">Reference proteome</keyword>
<accession>A0ABT5EE70</accession>
<evidence type="ECO:0000313" key="1">
    <source>
        <dbReference type="EMBL" id="MDC0723624.1"/>
    </source>
</evidence>
<dbReference type="RefSeq" id="WP_272092168.1">
    <property type="nucleotide sequence ID" value="NZ_JAQNDL010000005.1"/>
</dbReference>
<sequence>MAKKDKCCVDPDDVRVITCEGPWLSQQTPIYAVPAGKLFVLTAWTVHAWSVGDISLYRGGALVAFMRTVGGGSGHQVYPDGIVFAAGQTIAGNMVNGGLHLLYGREIDA</sequence>
<protein>
    <submittedName>
        <fullName evidence="1">Uncharacterized protein</fullName>
    </submittedName>
</protein>
<reference evidence="1 2" key="1">
    <citation type="submission" date="2022-11" db="EMBL/GenBank/DDBJ databases">
        <title>Minimal conservation of predation-associated metabolite biosynthetic gene clusters underscores biosynthetic potential of Myxococcota including descriptions for ten novel species: Archangium lansinium sp. nov., Myxococcus landrumus sp. nov., Nannocystis bai.</title>
        <authorList>
            <person name="Ahearne A."/>
            <person name="Stevens C."/>
            <person name="Dowd S."/>
        </authorList>
    </citation>
    <scope>NUCLEOTIDE SEQUENCE [LARGE SCALE GENOMIC DNA]</scope>
    <source>
        <strain evidence="1 2">BB15-2</strain>
    </source>
</reference>
<comment type="caution">
    <text evidence="1">The sequence shown here is derived from an EMBL/GenBank/DDBJ whole genome shotgun (WGS) entry which is preliminary data.</text>
</comment>
<evidence type="ECO:0000313" key="2">
    <source>
        <dbReference type="Proteomes" id="UP001221686"/>
    </source>
</evidence>
<dbReference type="EMBL" id="JAQNDL010000005">
    <property type="protein sequence ID" value="MDC0723624.1"/>
    <property type="molecule type" value="Genomic_DNA"/>
</dbReference>
<proteinExistence type="predicted"/>
<name>A0ABT5EE70_9BACT</name>
<dbReference type="Proteomes" id="UP001221686">
    <property type="component" value="Unassembled WGS sequence"/>
</dbReference>
<organism evidence="1 2">
    <name type="scientific">Nannocystis bainbridge</name>
    <dbReference type="NCBI Taxonomy" id="2995303"/>
    <lineage>
        <taxon>Bacteria</taxon>
        <taxon>Pseudomonadati</taxon>
        <taxon>Myxococcota</taxon>
        <taxon>Polyangia</taxon>
        <taxon>Nannocystales</taxon>
        <taxon>Nannocystaceae</taxon>
        <taxon>Nannocystis</taxon>
    </lineage>
</organism>